<dbReference type="GO" id="GO:0004519">
    <property type="term" value="F:endonuclease activity"/>
    <property type="evidence" value="ECO:0007669"/>
    <property type="project" value="UniProtKB-KW"/>
</dbReference>
<proteinExistence type="predicted"/>
<accession>A0A7X6D7E7</accession>
<protein>
    <submittedName>
        <fullName evidence="2">HNH endonuclease</fullName>
    </submittedName>
</protein>
<evidence type="ECO:0000259" key="1">
    <source>
        <dbReference type="Pfam" id="PF13392"/>
    </source>
</evidence>
<evidence type="ECO:0000313" key="3">
    <source>
        <dbReference type="Proteomes" id="UP000521358"/>
    </source>
</evidence>
<sequence length="159" mass="18322">MRENYSGKTNRELADLVNKKFGTTYTANQIKNCKRNRKITSDSYESKLFKGDKPSNVKKIGSERLQKDGYVYVKVSEGERWITKHKYLFEKHVRKLNKGEIVIFLNGDKTDFSIDNLAAVTRGELAQLNKLGYIQSDREFAIAGLNIIRIKDRLKGDEV</sequence>
<name>A0A7X6D7E7_9ENTE</name>
<dbReference type="InterPro" id="IPR044925">
    <property type="entry name" value="His-Me_finger_sf"/>
</dbReference>
<organism evidence="2 3">
    <name type="scientific">Vagococcus fluvialis</name>
    <dbReference type="NCBI Taxonomy" id="2738"/>
    <lineage>
        <taxon>Bacteria</taxon>
        <taxon>Bacillati</taxon>
        <taxon>Bacillota</taxon>
        <taxon>Bacilli</taxon>
        <taxon>Lactobacillales</taxon>
        <taxon>Enterococcaceae</taxon>
        <taxon>Vagococcus</taxon>
    </lineage>
</organism>
<comment type="caution">
    <text evidence="2">The sequence shown here is derived from an EMBL/GenBank/DDBJ whole genome shotgun (WGS) entry which is preliminary data.</text>
</comment>
<dbReference type="InterPro" id="IPR003615">
    <property type="entry name" value="HNH_nuc"/>
</dbReference>
<keyword evidence="2" id="KW-0378">Hydrolase</keyword>
<keyword evidence="2" id="KW-0255">Endonuclease</keyword>
<reference evidence="2 3" key="1">
    <citation type="submission" date="2020-03" db="EMBL/GenBank/DDBJ databases">
        <title>Bacterial samples isolated from urine from healthy bovine heifers (Gyr breed).</title>
        <authorList>
            <person name="Giannattasio-Ferraz S."/>
            <person name="Maskeri L."/>
            <person name="Penido A."/>
            <person name="Barbosa-Stancioli E.F."/>
            <person name="Putonti C."/>
        </authorList>
    </citation>
    <scope>NUCLEOTIDE SEQUENCE [LARGE SCALE GENOMIC DNA]</scope>
    <source>
        <strain evidence="2 3">UFMG-H7</strain>
    </source>
</reference>
<dbReference type="RefSeq" id="WP_167806471.1">
    <property type="nucleotide sequence ID" value="NZ_CP081466.1"/>
</dbReference>
<dbReference type="SUPFAM" id="SSF54060">
    <property type="entry name" value="His-Me finger endonucleases"/>
    <property type="match status" value="1"/>
</dbReference>
<gene>
    <name evidence="2" type="ORF">HED35_03875</name>
</gene>
<evidence type="ECO:0000313" key="2">
    <source>
        <dbReference type="EMBL" id="NKC67216.1"/>
    </source>
</evidence>
<dbReference type="AlphaFoldDB" id="A0A7X6D7E7"/>
<keyword evidence="2" id="KW-0540">Nuclease</keyword>
<dbReference type="Proteomes" id="UP000521358">
    <property type="component" value="Unassembled WGS sequence"/>
</dbReference>
<feature type="domain" description="HNH nuclease" evidence="1">
    <location>
        <begin position="84"/>
        <end position="126"/>
    </location>
</feature>
<dbReference type="Gene3D" id="3.90.75.20">
    <property type="match status" value="1"/>
</dbReference>
<dbReference type="Pfam" id="PF13392">
    <property type="entry name" value="HNH_3"/>
    <property type="match status" value="1"/>
</dbReference>
<dbReference type="EMBL" id="JAAVMB010000003">
    <property type="protein sequence ID" value="NKC67216.1"/>
    <property type="molecule type" value="Genomic_DNA"/>
</dbReference>